<keyword evidence="14" id="KW-1185">Reference proteome</keyword>
<dbReference type="FunFam" id="1.10.630.10:FF:000238">
    <property type="entry name" value="Cytochrome P450 2A6"/>
    <property type="match status" value="1"/>
</dbReference>
<comment type="similarity">
    <text evidence="4">Belongs to the cytochrome P450 family.</text>
</comment>
<dbReference type="PANTHER" id="PTHR24300:SF339">
    <property type="entry name" value="CYTOCHROME P450 FAMILY 2 SUBFAMILY B MEMBER 39"/>
    <property type="match status" value="1"/>
</dbReference>
<dbReference type="Proteomes" id="UP000011518">
    <property type="component" value="Unassembled WGS sequence"/>
</dbReference>
<comment type="subcellular location">
    <subcellularLocation>
        <location evidence="3">Endoplasmic reticulum membrane</location>
        <topology evidence="3">Peripheral membrane protein</topology>
    </subcellularLocation>
    <subcellularLocation>
        <location evidence="2">Microsome membrane</location>
        <topology evidence="2">Peripheral membrane protein</topology>
    </subcellularLocation>
</comment>
<evidence type="ECO:0000313" key="13">
    <source>
        <dbReference type="EMBL" id="ELW72379.1"/>
    </source>
</evidence>
<organism evidence="13 14">
    <name type="scientific">Tupaia chinensis</name>
    <name type="common">Chinese tree shrew</name>
    <name type="synonym">Tupaia belangeri chinensis</name>
    <dbReference type="NCBI Taxonomy" id="246437"/>
    <lineage>
        <taxon>Eukaryota</taxon>
        <taxon>Metazoa</taxon>
        <taxon>Chordata</taxon>
        <taxon>Craniata</taxon>
        <taxon>Vertebrata</taxon>
        <taxon>Euteleostomi</taxon>
        <taxon>Mammalia</taxon>
        <taxon>Eutheria</taxon>
        <taxon>Euarchontoglires</taxon>
        <taxon>Scandentia</taxon>
        <taxon>Tupaiidae</taxon>
        <taxon>Tupaia</taxon>
    </lineage>
</organism>
<keyword evidence="7" id="KW-0256">Endoplasmic reticulum</keyword>
<dbReference type="InterPro" id="IPR050182">
    <property type="entry name" value="Cytochrome_P450_fam2"/>
</dbReference>
<keyword evidence="10" id="KW-0408">Iron</keyword>
<evidence type="ECO:0000256" key="2">
    <source>
        <dbReference type="ARBA" id="ARBA00004174"/>
    </source>
</evidence>
<evidence type="ECO:0000256" key="1">
    <source>
        <dbReference type="ARBA" id="ARBA00001971"/>
    </source>
</evidence>
<dbReference type="EMBL" id="KB320423">
    <property type="protein sequence ID" value="ELW72379.1"/>
    <property type="molecule type" value="Genomic_DNA"/>
</dbReference>
<keyword evidence="6" id="KW-0479">Metal-binding</keyword>
<evidence type="ECO:0000256" key="9">
    <source>
        <dbReference type="ARBA" id="ARBA00023002"/>
    </source>
</evidence>
<dbReference type="GO" id="GO:0019373">
    <property type="term" value="P:epoxygenase P450 pathway"/>
    <property type="evidence" value="ECO:0007669"/>
    <property type="project" value="TreeGrafter"/>
</dbReference>
<dbReference type="InterPro" id="IPR001128">
    <property type="entry name" value="Cyt_P450"/>
</dbReference>
<protein>
    <submittedName>
        <fullName evidence="13">Cytochrome P450 2B6</fullName>
    </submittedName>
</protein>
<evidence type="ECO:0000256" key="10">
    <source>
        <dbReference type="ARBA" id="ARBA00023004"/>
    </source>
</evidence>
<dbReference type="GO" id="GO:0005506">
    <property type="term" value="F:iron ion binding"/>
    <property type="evidence" value="ECO:0007669"/>
    <property type="project" value="InterPro"/>
</dbReference>
<reference evidence="14" key="2">
    <citation type="journal article" date="2013" name="Nat. Commun.">
        <title>Genome of the Chinese tree shrew.</title>
        <authorList>
            <person name="Fan Y."/>
            <person name="Huang Z.Y."/>
            <person name="Cao C.C."/>
            <person name="Chen C.S."/>
            <person name="Chen Y.X."/>
            <person name="Fan D.D."/>
            <person name="He J."/>
            <person name="Hou H.L."/>
            <person name="Hu L."/>
            <person name="Hu X.T."/>
            <person name="Jiang X.T."/>
            <person name="Lai R."/>
            <person name="Lang Y.S."/>
            <person name="Liang B."/>
            <person name="Liao S.G."/>
            <person name="Mu D."/>
            <person name="Ma Y.Y."/>
            <person name="Niu Y.Y."/>
            <person name="Sun X.Q."/>
            <person name="Xia J.Q."/>
            <person name="Xiao J."/>
            <person name="Xiong Z.Q."/>
            <person name="Xu L."/>
            <person name="Yang L."/>
            <person name="Zhang Y."/>
            <person name="Zhao W."/>
            <person name="Zhao X.D."/>
            <person name="Zheng Y.T."/>
            <person name="Zhou J.M."/>
            <person name="Zhu Y.B."/>
            <person name="Zhang G.J."/>
            <person name="Wang J."/>
            <person name="Yao Y.G."/>
        </authorList>
    </citation>
    <scope>NUCLEOTIDE SEQUENCE [LARGE SCALE GENOMIC DNA]</scope>
</reference>
<sequence>MREALVDQGEAFSGRGLITITDSIFQGTGVFFTSGKSWKVLWQFCMTTMKDFGMGKHSIEERIKEEVQCLVKELQKYQGAYLDPTFLFRSISVNIVCSIIFGERFHYLDPKFLQLLNLLKDTFIIFSSFYAQVFELLSGILKHFPGPQIRMYSNIQEMKALIAESIERHQETLDPSAPQDFIDAFLICMDKARARLDWGCVGKKAMDMVQTH</sequence>
<accession>L9LCF4</accession>
<dbReference type="Gene3D" id="1.10.630.10">
    <property type="entry name" value="Cytochrome P450"/>
    <property type="match status" value="1"/>
</dbReference>
<evidence type="ECO:0000256" key="3">
    <source>
        <dbReference type="ARBA" id="ARBA00004406"/>
    </source>
</evidence>
<dbReference type="AlphaFoldDB" id="L9LCF4"/>
<evidence type="ECO:0000256" key="5">
    <source>
        <dbReference type="ARBA" id="ARBA00022617"/>
    </source>
</evidence>
<gene>
    <name evidence="13" type="ORF">TREES_T100020184</name>
</gene>
<keyword evidence="9" id="KW-0560">Oxidoreductase</keyword>
<dbReference type="GO" id="GO:0006805">
    <property type="term" value="P:xenobiotic metabolic process"/>
    <property type="evidence" value="ECO:0007669"/>
    <property type="project" value="TreeGrafter"/>
</dbReference>
<dbReference type="GO" id="GO:0008392">
    <property type="term" value="F:arachidonate epoxygenase activity"/>
    <property type="evidence" value="ECO:0007669"/>
    <property type="project" value="TreeGrafter"/>
</dbReference>
<evidence type="ECO:0000256" key="7">
    <source>
        <dbReference type="ARBA" id="ARBA00022824"/>
    </source>
</evidence>
<name>L9LCF4_TUPCH</name>
<keyword evidence="5" id="KW-0349">Heme</keyword>
<evidence type="ECO:0000313" key="14">
    <source>
        <dbReference type="Proteomes" id="UP000011518"/>
    </source>
</evidence>
<dbReference type="GO" id="GO:0016712">
    <property type="term" value="F:oxidoreductase activity, acting on paired donors, with incorporation or reduction of molecular oxygen, reduced flavin or flavoprotein as one donor, and incorporation of one atom of oxygen"/>
    <property type="evidence" value="ECO:0007669"/>
    <property type="project" value="TreeGrafter"/>
</dbReference>
<keyword evidence="8" id="KW-0492">Microsome</keyword>
<dbReference type="Pfam" id="PF00067">
    <property type="entry name" value="p450"/>
    <property type="match status" value="1"/>
</dbReference>
<evidence type="ECO:0000256" key="12">
    <source>
        <dbReference type="ARBA" id="ARBA00023136"/>
    </source>
</evidence>
<dbReference type="InParanoid" id="L9LCF4"/>
<dbReference type="SUPFAM" id="SSF48264">
    <property type="entry name" value="Cytochrome P450"/>
    <property type="match status" value="1"/>
</dbReference>
<evidence type="ECO:0000256" key="8">
    <source>
        <dbReference type="ARBA" id="ARBA00022848"/>
    </source>
</evidence>
<evidence type="ECO:0000256" key="4">
    <source>
        <dbReference type="ARBA" id="ARBA00010617"/>
    </source>
</evidence>
<comment type="cofactor">
    <cofactor evidence="1">
        <name>heme</name>
        <dbReference type="ChEBI" id="CHEBI:30413"/>
    </cofactor>
</comment>
<keyword evidence="11" id="KW-0503">Monooxygenase</keyword>
<dbReference type="GO" id="GO:0005789">
    <property type="term" value="C:endoplasmic reticulum membrane"/>
    <property type="evidence" value="ECO:0007669"/>
    <property type="project" value="UniProtKB-SubCell"/>
</dbReference>
<evidence type="ECO:0000256" key="6">
    <source>
        <dbReference type="ARBA" id="ARBA00022723"/>
    </source>
</evidence>
<dbReference type="GO" id="GO:0020037">
    <property type="term" value="F:heme binding"/>
    <property type="evidence" value="ECO:0007669"/>
    <property type="project" value="InterPro"/>
</dbReference>
<reference evidence="14" key="1">
    <citation type="submission" date="2012-07" db="EMBL/GenBank/DDBJ databases">
        <title>Genome of the Chinese tree shrew, a rising model animal genetically related to primates.</title>
        <authorList>
            <person name="Zhang G."/>
            <person name="Fan Y."/>
            <person name="Yao Y."/>
            <person name="Huang Z."/>
        </authorList>
    </citation>
    <scope>NUCLEOTIDE SEQUENCE [LARGE SCALE GENOMIC DNA]</scope>
</reference>
<dbReference type="STRING" id="246437.L9LCF4"/>
<dbReference type="PANTHER" id="PTHR24300">
    <property type="entry name" value="CYTOCHROME P450 508A4-RELATED"/>
    <property type="match status" value="1"/>
</dbReference>
<dbReference type="InterPro" id="IPR036396">
    <property type="entry name" value="Cyt_P450_sf"/>
</dbReference>
<keyword evidence="12" id="KW-0472">Membrane</keyword>
<proteinExistence type="inferred from homology"/>
<evidence type="ECO:0000256" key="11">
    <source>
        <dbReference type="ARBA" id="ARBA00023033"/>
    </source>
</evidence>